<keyword evidence="6" id="KW-1133">Transmembrane helix</keyword>
<dbReference type="AlphaFoldDB" id="A0AAP0FA29"/>
<protein>
    <submittedName>
        <fullName evidence="8">Uncharacterized protein</fullName>
    </submittedName>
</protein>
<keyword evidence="7" id="KW-0472">Membrane</keyword>
<organism evidence="8 9">
    <name type="scientific">Stephania japonica</name>
    <dbReference type="NCBI Taxonomy" id="461633"/>
    <lineage>
        <taxon>Eukaryota</taxon>
        <taxon>Viridiplantae</taxon>
        <taxon>Streptophyta</taxon>
        <taxon>Embryophyta</taxon>
        <taxon>Tracheophyta</taxon>
        <taxon>Spermatophyta</taxon>
        <taxon>Magnoliopsida</taxon>
        <taxon>Ranunculales</taxon>
        <taxon>Menispermaceae</taxon>
        <taxon>Menispermoideae</taxon>
        <taxon>Cissampelideae</taxon>
        <taxon>Stephania</taxon>
    </lineage>
</organism>
<evidence type="ECO:0000313" key="8">
    <source>
        <dbReference type="EMBL" id="KAK9103419.1"/>
    </source>
</evidence>
<comment type="caution">
    <text evidence="8">The sequence shown here is derived from an EMBL/GenBank/DDBJ whole genome shotgun (WGS) entry which is preliminary data.</text>
</comment>
<evidence type="ECO:0000256" key="3">
    <source>
        <dbReference type="ARBA" id="ARBA00008321"/>
    </source>
</evidence>
<keyword evidence="5" id="KW-0812">Transmembrane</keyword>
<keyword evidence="4" id="KW-0337">GPI-anchor biosynthesis</keyword>
<dbReference type="Pfam" id="PF06432">
    <property type="entry name" value="GPI2"/>
    <property type="match status" value="1"/>
</dbReference>
<reference evidence="8 9" key="1">
    <citation type="submission" date="2024-01" db="EMBL/GenBank/DDBJ databases">
        <title>Genome assemblies of Stephania.</title>
        <authorList>
            <person name="Yang L."/>
        </authorList>
    </citation>
    <scope>NUCLEOTIDE SEQUENCE [LARGE SCALE GENOMIC DNA]</scope>
    <source>
        <strain evidence="8">QJT</strain>
        <tissue evidence="8">Leaf</tissue>
    </source>
</reference>
<keyword evidence="9" id="KW-1185">Reference proteome</keyword>
<dbReference type="GO" id="GO:0006506">
    <property type="term" value="P:GPI anchor biosynthetic process"/>
    <property type="evidence" value="ECO:0007669"/>
    <property type="project" value="UniProtKB-KW"/>
</dbReference>
<evidence type="ECO:0000313" key="9">
    <source>
        <dbReference type="Proteomes" id="UP001417504"/>
    </source>
</evidence>
<comment type="subcellular location">
    <subcellularLocation>
        <location evidence="1">Membrane</location>
        <topology evidence="1">Multi-pass membrane protein</topology>
    </subcellularLocation>
</comment>
<evidence type="ECO:0000256" key="5">
    <source>
        <dbReference type="ARBA" id="ARBA00022692"/>
    </source>
</evidence>
<name>A0AAP0FA29_9MAGN</name>
<evidence type="ECO:0000256" key="2">
    <source>
        <dbReference type="ARBA" id="ARBA00004687"/>
    </source>
</evidence>
<accession>A0AAP0FA29</accession>
<sequence>MEESGVRWNATRYSDNYTDESFLERMVMNANVVKRDMLKRFLHELGDGLPPQKYRDSLPHHDLNAAIFLLESLGIEVEGNESSVEEKGSSLAFFSR</sequence>
<proteinExistence type="inferred from homology"/>
<dbReference type="InterPro" id="IPR009450">
    <property type="entry name" value="Plno_GlcNAc_GPI2"/>
</dbReference>
<comment type="pathway">
    <text evidence="2">Glycolipid biosynthesis; glycosylphosphatidylinositol-anchor biosynthesis.</text>
</comment>
<dbReference type="GO" id="GO:0016020">
    <property type="term" value="C:membrane"/>
    <property type="evidence" value="ECO:0007669"/>
    <property type="project" value="UniProtKB-SubCell"/>
</dbReference>
<comment type="similarity">
    <text evidence="3">Belongs to the PIGC family.</text>
</comment>
<evidence type="ECO:0000256" key="7">
    <source>
        <dbReference type="ARBA" id="ARBA00023136"/>
    </source>
</evidence>
<gene>
    <name evidence="8" type="ORF">Sjap_020673</name>
</gene>
<evidence type="ECO:0000256" key="6">
    <source>
        <dbReference type="ARBA" id="ARBA00022989"/>
    </source>
</evidence>
<dbReference type="Proteomes" id="UP001417504">
    <property type="component" value="Unassembled WGS sequence"/>
</dbReference>
<dbReference type="EMBL" id="JBBNAE010000008">
    <property type="protein sequence ID" value="KAK9103419.1"/>
    <property type="molecule type" value="Genomic_DNA"/>
</dbReference>
<evidence type="ECO:0000256" key="1">
    <source>
        <dbReference type="ARBA" id="ARBA00004141"/>
    </source>
</evidence>
<evidence type="ECO:0000256" key="4">
    <source>
        <dbReference type="ARBA" id="ARBA00022502"/>
    </source>
</evidence>